<evidence type="ECO:0000313" key="1">
    <source>
        <dbReference type="EMBL" id="RMZ94735.1"/>
    </source>
</evidence>
<proteinExistence type="predicted"/>
<keyword evidence="2" id="KW-1185">Reference proteome</keyword>
<name>A0A3M7P6P0_BRAPC</name>
<reference evidence="1 2" key="1">
    <citation type="journal article" date="2018" name="Sci. Rep.">
        <title>Genomic signatures of local adaptation to the degree of environmental predictability in rotifers.</title>
        <authorList>
            <person name="Franch-Gras L."/>
            <person name="Hahn C."/>
            <person name="Garcia-Roger E.M."/>
            <person name="Carmona M.J."/>
            <person name="Serra M."/>
            <person name="Gomez A."/>
        </authorList>
    </citation>
    <scope>NUCLEOTIDE SEQUENCE [LARGE SCALE GENOMIC DNA]</scope>
    <source>
        <strain evidence="1">HYR1</strain>
    </source>
</reference>
<organism evidence="1 2">
    <name type="scientific">Brachionus plicatilis</name>
    <name type="common">Marine rotifer</name>
    <name type="synonym">Brachionus muelleri</name>
    <dbReference type="NCBI Taxonomy" id="10195"/>
    <lineage>
        <taxon>Eukaryota</taxon>
        <taxon>Metazoa</taxon>
        <taxon>Spiralia</taxon>
        <taxon>Gnathifera</taxon>
        <taxon>Rotifera</taxon>
        <taxon>Eurotatoria</taxon>
        <taxon>Monogononta</taxon>
        <taxon>Pseudotrocha</taxon>
        <taxon>Ploima</taxon>
        <taxon>Brachionidae</taxon>
        <taxon>Brachionus</taxon>
    </lineage>
</organism>
<dbReference type="AlphaFoldDB" id="A0A3M7P6P0"/>
<evidence type="ECO:0000313" key="2">
    <source>
        <dbReference type="Proteomes" id="UP000276133"/>
    </source>
</evidence>
<comment type="caution">
    <text evidence="1">The sequence shown here is derived from an EMBL/GenBank/DDBJ whole genome shotgun (WGS) entry which is preliminary data.</text>
</comment>
<sequence length="64" mass="7288">MKTKRASAISKKALVYQPKDIIITSTPATNKPTAKPTRKQNRMKLLKILMKSVKIRGRGRPRKN</sequence>
<gene>
    <name evidence="1" type="ORF">BpHYR1_023520</name>
</gene>
<protein>
    <submittedName>
        <fullName evidence="1">Uncharacterized protein</fullName>
    </submittedName>
</protein>
<dbReference type="EMBL" id="REGN01012843">
    <property type="protein sequence ID" value="RMZ94735.1"/>
    <property type="molecule type" value="Genomic_DNA"/>
</dbReference>
<accession>A0A3M7P6P0</accession>
<dbReference type="Proteomes" id="UP000276133">
    <property type="component" value="Unassembled WGS sequence"/>
</dbReference>